<dbReference type="GO" id="GO:0032993">
    <property type="term" value="C:protein-DNA complex"/>
    <property type="evidence" value="ECO:0007669"/>
    <property type="project" value="TreeGrafter"/>
</dbReference>
<dbReference type="CDD" id="cd00383">
    <property type="entry name" value="trans_reg_C"/>
    <property type="match status" value="1"/>
</dbReference>
<evidence type="ECO:0000259" key="11">
    <source>
        <dbReference type="PROSITE" id="PS51755"/>
    </source>
</evidence>
<feature type="DNA-binding region" description="OmpR/PhoB-type" evidence="9">
    <location>
        <begin position="125"/>
        <end position="222"/>
    </location>
</feature>
<dbReference type="PROSITE" id="PS51755">
    <property type="entry name" value="OMPR_PHOB"/>
    <property type="match status" value="1"/>
</dbReference>
<dbReference type="CDD" id="cd00156">
    <property type="entry name" value="REC"/>
    <property type="match status" value="1"/>
</dbReference>
<evidence type="ECO:0000256" key="2">
    <source>
        <dbReference type="ARBA" id="ARBA00022553"/>
    </source>
</evidence>
<dbReference type="SMART" id="SM00448">
    <property type="entry name" value="REC"/>
    <property type="match status" value="1"/>
</dbReference>
<dbReference type="InterPro" id="IPR039420">
    <property type="entry name" value="WalR-like"/>
</dbReference>
<gene>
    <name evidence="12" type="ORF">IAC57_02375</name>
</gene>
<evidence type="ECO:0000259" key="10">
    <source>
        <dbReference type="PROSITE" id="PS50110"/>
    </source>
</evidence>
<evidence type="ECO:0000256" key="7">
    <source>
        <dbReference type="ARBA" id="ARBA00024867"/>
    </source>
</evidence>
<evidence type="ECO:0000313" key="13">
    <source>
        <dbReference type="Proteomes" id="UP000824081"/>
    </source>
</evidence>
<keyword evidence="5 9" id="KW-0238">DNA-binding</keyword>
<dbReference type="Pfam" id="PF00486">
    <property type="entry name" value="Trans_reg_C"/>
    <property type="match status" value="1"/>
</dbReference>
<dbReference type="EMBL" id="DVMZ01000064">
    <property type="protein sequence ID" value="HIU58925.1"/>
    <property type="molecule type" value="Genomic_DNA"/>
</dbReference>
<dbReference type="SMART" id="SM00862">
    <property type="entry name" value="Trans_reg_C"/>
    <property type="match status" value="1"/>
</dbReference>
<dbReference type="PANTHER" id="PTHR48111">
    <property type="entry name" value="REGULATOR OF RPOS"/>
    <property type="match status" value="1"/>
</dbReference>
<keyword evidence="3" id="KW-0902">Two-component regulatory system</keyword>
<evidence type="ECO:0000256" key="8">
    <source>
        <dbReference type="PROSITE-ProRule" id="PRU00169"/>
    </source>
</evidence>
<keyword evidence="6" id="KW-0804">Transcription</keyword>
<evidence type="ECO:0000256" key="9">
    <source>
        <dbReference type="PROSITE-ProRule" id="PRU01091"/>
    </source>
</evidence>
<dbReference type="GO" id="GO:0005829">
    <property type="term" value="C:cytosol"/>
    <property type="evidence" value="ECO:0007669"/>
    <property type="project" value="TreeGrafter"/>
</dbReference>
<evidence type="ECO:0000313" key="12">
    <source>
        <dbReference type="EMBL" id="HIU58925.1"/>
    </source>
</evidence>
<dbReference type="InterPro" id="IPR011006">
    <property type="entry name" value="CheY-like_superfamily"/>
</dbReference>
<feature type="domain" description="OmpR/PhoB-type" evidence="11">
    <location>
        <begin position="125"/>
        <end position="222"/>
    </location>
</feature>
<dbReference type="Gene3D" id="1.10.10.10">
    <property type="entry name" value="Winged helix-like DNA-binding domain superfamily/Winged helix DNA-binding domain"/>
    <property type="match status" value="1"/>
</dbReference>
<name>A0A9D1SGA1_9FIRM</name>
<dbReference type="InterPro" id="IPR001867">
    <property type="entry name" value="OmpR/PhoB-type_DNA-bd"/>
</dbReference>
<reference evidence="12" key="2">
    <citation type="journal article" date="2021" name="PeerJ">
        <title>Extensive microbial diversity within the chicken gut microbiome revealed by metagenomics and culture.</title>
        <authorList>
            <person name="Gilroy R."/>
            <person name="Ravi A."/>
            <person name="Getino M."/>
            <person name="Pursley I."/>
            <person name="Horton D.L."/>
            <person name="Alikhan N.F."/>
            <person name="Baker D."/>
            <person name="Gharbi K."/>
            <person name="Hall N."/>
            <person name="Watson M."/>
            <person name="Adriaenssens E.M."/>
            <person name="Foster-Nyarko E."/>
            <person name="Jarju S."/>
            <person name="Secka A."/>
            <person name="Antonio M."/>
            <person name="Oren A."/>
            <person name="Chaudhuri R.R."/>
            <person name="La Ragione R."/>
            <person name="Hildebrand F."/>
            <person name="Pallen M.J."/>
        </authorList>
    </citation>
    <scope>NUCLEOTIDE SEQUENCE</scope>
    <source>
        <strain evidence="12">11687</strain>
    </source>
</reference>
<dbReference type="PANTHER" id="PTHR48111:SF1">
    <property type="entry name" value="TWO-COMPONENT RESPONSE REGULATOR ORR33"/>
    <property type="match status" value="1"/>
</dbReference>
<evidence type="ECO:0000256" key="6">
    <source>
        <dbReference type="ARBA" id="ARBA00023163"/>
    </source>
</evidence>
<reference evidence="12" key="1">
    <citation type="submission" date="2020-10" db="EMBL/GenBank/DDBJ databases">
        <authorList>
            <person name="Gilroy R."/>
        </authorList>
    </citation>
    <scope>NUCLEOTIDE SEQUENCE</scope>
    <source>
        <strain evidence="12">11687</strain>
    </source>
</reference>
<evidence type="ECO:0000256" key="3">
    <source>
        <dbReference type="ARBA" id="ARBA00023012"/>
    </source>
</evidence>
<accession>A0A9D1SGA1</accession>
<dbReference type="Pfam" id="PF00072">
    <property type="entry name" value="Response_reg"/>
    <property type="match status" value="1"/>
</dbReference>
<evidence type="ECO:0000256" key="1">
    <source>
        <dbReference type="ARBA" id="ARBA00018672"/>
    </source>
</evidence>
<dbReference type="InterPro" id="IPR036388">
    <property type="entry name" value="WH-like_DNA-bd_sf"/>
</dbReference>
<keyword evidence="2 8" id="KW-0597">Phosphoprotein</keyword>
<dbReference type="InterPro" id="IPR001789">
    <property type="entry name" value="Sig_transdc_resp-reg_receiver"/>
</dbReference>
<dbReference type="AlphaFoldDB" id="A0A9D1SGA1"/>
<feature type="domain" description="Response regulatory" evidence="10">
    <location>
        <begin position="9"/>
        <end position="120"/>
    </location>
</feature>
<feature type="modified residue" description="4-aspartylphosphate" evidence="8">
    <location>
        <position position="58"/>
    </location>
</feature>
<dbReference type="PROSITE" id="PS50110">
    <property type="entry name" value="RESPONSE_REGULATORY"/>
    <property type="match status" value="1"/>
</dbReference>
<proteinExistence type="predicted"/>
<keyword evidence="4" id="KW-0805">Transcription regulation</keyword>
<sequence>MAENIINRRILFVEDDSRLLNEMTGWFRERGNLVWGADCLREAKAILENVQPEMIVLDVVLPDGSGLELLKNLPSLPPVIILSDLGSEENILEGFQAGVVDYIVKPCSMRLLEARMKLRFLPHNECVSVYGGLRLDSCKRSAHYFGKPLPLTSSEFNILWFLMKNPGKFFSADEIYEQVWSAPSLQTTTIRRHLSTLRQKLKELSKENIIHTEFGKGYAFFPQGDLS</sequence>
<dbReference type="SUPFAM" id="SSF52172">
    <property type="entry name" value="CheY-like"/>
    <property type="match status" value="1"/>
</dbReference>
<comment type="caution">
    <text evidence="12">The sequence shown here is derived from an EMBL/GenBank/DDBJ whole genome shotgun (WGS) entry which is preliminary data.</text>
</comment>
<dbReference type="GO" id="GO:0000976">
    <property type="term" value="F:transcription cis-regulatory region binding"/>
    <property type="evidence" value="ECO:0007669"/>
    <property type="project" value="TreeGrafter"/>
</dbReference>
<dbReference type="Gene3D" id="3.40.50.2300">
    <property type="match status" value="1"/>
</dbReference>
<evidence type="ECO:0000256" key="5">
    <source>
        <dbReference type="ARBA" id="ARBA00023125"/>
    </source>
</evidence>
<dbReference type="GO" id="GO:0000156">
    <property type="term" value="F:phosphorelay response regulator activity"/>
    <property type="evidence" value="ECO:0007669"/>
    <property type="project" value="TreeGrafter"/>
</dbReference>
<dbReference type="Proteomes" id="UP000824081">
    <property type="component" value="Unassembled WGS sequence"/>
</dbReference>
<dbReference type="GO" id="GO:0006355">
    <property type="term" value="P:regulation of DNA-templated transcription"/>
    <property type="evidence" value="ECO:0007669"/>
    <property type="project" value="InterPro"/>
</dbReference>
<protein>
    <recommendedName>
        <fullName evidence="1">Stage 0 sporulation protein A homolog</fullName>
    </recommendedName>
</protein>
<evidence type="ECO:0000256" key="4">
    <source>
        <dbReference type="ARBA" id="ARBA00023015"/>
    </source>
</evidence>
<comment type="function">
    <text evidence="7">May play the central regulatory role in sporulation. It may be an element of the effector pathway responsible for the activation of sporulation genes in response to nutritional stress. Spo0A may act in concert with spo0H (a sigma factor) to control the expression of some genes that are critical to the sporulation process.</text>
</comment>
<organism evidence="12 13">
    <name type="scientific">Candidatus Scatosoma pullistercoris</name>
    <dbReference type="NCBI Taxonomy" id="2840934"/>
    <lineage>
        <taxon>Bacteria</taxon>
        <taxon>Bacillati</taxon>
        <taxon>Bacillota</taxon>
        <taxon>Clostridia</taxon>
        <taxon>Candidatus Scatosoma</taxon>
    </lineage>
</organism>